<feature type="transmembrane region" description="Helical" evidence="7">
    <location>
        <begin position="363"/>
        <end position="387"/>
    </location>
</feature>
<organism evidence="9">
    <name type="scientific">mine drainage metagenome</name>
    <dbReference type="NCBI Taxonomy" id="410659"/>
    <lineage>
        <taxon>unclassified sequences</taxon>
        <taxon>metagenomes</taxon>
        <taxon>ecological metagenomes</taxon>
    </lineage>
</organism>
<feature type="transmembrane region" description="Helical" evidence="7">
    <location>
        <begin position="71"/>
        <end position="91"/>
    </location>
</feature>
<dbReference type="InterPro" id="IPR003918">
    <property type="entry name" value="NADH_UbQ_OxRdtase"/>
</dbReference>
<feature type="transmembrane region" description="Helical" evidence="7">
    <location>
        <begin position="442"/>
        <end position="462"/>
    </location>
</feature>
<feature type="transmembrane region" description="Helical" evidence="7">
    <location>
        <begin position="399"/>
        <end position="422"/>
    </location>
</feature>
<reference evidence="9" key="2">
    <citation type="journal article" date="2014" name="ISME J.">
        <title>Microbial stratification in low pH oxic and suboxic macroscopic growths along an acid mine drainage.</title>
        <authorList>
            <person name="Mendez-Garcia C."/>
            <person name="Mesa V."/>
            <person name="Sprenger R.R."/>
            <person name="Richter M."/>
            <person name="Diez M.S."/>
            <person name="Solano J."/>
            <person name="Bargiela R."/>
            <person name="Golyshina O.V."/>
            <person name="Manteca A."/>
            <person name="Ramos J.L."/>
            <person name="Gallego J.R."/>
            <person name="Llorente I."/>
            <person name="Martins Dos Santos V.A."/>
            <person name="Jensen O.N."/>
            <person name="Pelaez A.I."/>
            <person name="Sanchez J."/>
            <person name="Ferrer M."/>
        </authorList>
    </citation>
    <scope>NUCLEOTIDE SEQUENCE</scope>
</reference>
<dbReference type="GO" id="GO:0005886">
    <property type="term" value="C:plasma membrane"/>
    <property type="evidence" value="ECO:0007669"/>
    <property type="project" value="UniProtKB-SubCell"/>
</dbReference>
<dbReference type="PANTHER" id="PTHR42682:SF5">
    <property type="entry name" value="HYDROGENASE-4 COMPONENT F"/>
    <property type="match status" value="1"/>
</dbReference>
<feature type="transmembrane region" description="Helical" evidence="7">
    <location>
        <begin position="156"/>
        <end position="176"/>
    </location>
</feature>
<dbReference type="PRINTS" id="PR01437">
    <property type="entry name" value="NUOXDRDTASE4"/>
</dbReference>
<feature type="transmembrane region" description="Helical" evidence="7">
    <location>
        <begin position="38"/>
        <end position="59"/>
    </location>
</feature>
<evidence type="ECO:0000256" key="1">
    <source>
        <dbReference type="ARBA" id="ARBA00004651"/>
    </source>
</evidence>
<gene>
    <name evidence="9" type="ORF">B1B_15088</name>
</gene>
<evidence type="ECO:0000259" key="8">
    <source>
        <dbReference type="Pfam" id="PF00361"/>
    </source>
</evidence>
<feature type="transmembrane region" description="Helical" evidence="7">
    <location>
        <begin position="6"/>
        <end position="26"/>
    </location>
</feature>
<dbReference type="GO" id="GO:0016491">
    <property type="term" value="F:oxidoreductase activity"/>
    <property type="evidence" value="ECO:0007669"/>
    <property type="project" value="UniProtKB-KW"/>
</dbReference>
<feature type="transmembrane region" description="Helical" evidence="7">
    <location>
        <begin position="303"/>
        <end position="328"/>
    </location>
</feature>
<evidence type="ECO:0000256" key="4">
    <source>
        <dbReference type="ARBA" id="ARBA00022989"/>
    </source>
</evidence>
<dbReference type="InterPro" id="IPR001750">
    <property type="entry name" value="ND/Mrp_TM"/>
</dbReference>
<dbReference type="GO" id="GO:0042773">
    <property type="term" value="P:ATP synthesis coupled electron transport"/>
    <property type="evidence" value="ECO:0007669"/>
    <property type="project" value="InterPro"/>
</dbReference>
<evidence type="ECO:0000256" key="5">
    <source>
        <dbReference type="ARBA" id="ARBA00023002"/>
    </source>
</evidence>
<name>T1ADU5_9ZZZZ</name>
<evidence type="ECO:0000256" key="2">
    <source>
        <dbReference type="ARBA" id="ARBA00022475"/>
    </source>
</evidence>
<feature type="transmembrane region" description="Helical" evidence="7">
    <location>
        <begin position="126"/>
        <end position="144"/>
    </location>
</feature>
<keyword evidence="3 7" id="KW-0812">Transmembrane</keyword>
<dbReference type="AlphaFoldDB" id="T1ADU5"/>
<keyword evidence="6 7" id="KW-0472">Membrane</keyword>
<accession>T1ADU5</accession>
<keyword evidence="4 7" id="KW-1133">Transmembrane helix</keyword>
<proteinExistence type="predicted"/>
<comment type="caution">
    <text evidence="9">The sequence shown here is derived from an EMBL/GenBank/DDBJ whole genome shotgun (WGS) entry which is preliminary data.</text>
</comment>
<dbReference type="InterPro" id="IPR052175">
    <property type="entry name" value="ComplexI-like_HydComp"/>
</dbReference>
<keyword evidence="2" id="KW-1003">Cell membrane</keyword>
<feature type="transmembrane region" description="Helical" evidence="7">
    <location>
        <begin position="103"/>
        <end position="120"/>
    </location>
</feature>
<keyword evidence="5" id="KW-0560">Oxidoreductase</keyword>
<feature type="transmembrane region" description="Helical" evidence="7">
    <location>
        <begin position="229"/>
        <end position="250"/>
    </location>
</feature>
<keyword evidence="9" id="KW-0830">Ubiquinone</keyword>
<feature type="domain" description="NADH:quinone oxidoreductase/Mrp antiporter transmembrane" evidence="8">
    <location>
        <begin position="123"/>
        <end position="402"/>
    </location>
</feature>
<comment type="subcellular location">
    <subcellularLocation>
        <location evidence="1">Cell membrane</location>
        <topology evidence="1">Multi-pass membrane protein</topology>
    </subcellularLocation>
</comment>
<sequence>MILSSPVFWLYLVLLAPASGAVLSQVPYPRASEIVARVTSLLALAAGGALLALPGAGTFGPYFGLDRLSDLFLFMVAAVYASSTWFSRGYLSHVDRPFLTPERYYGLLSAFALAMLFTLSVSDLGLMWIGVEGTTVASALLIVLERKPASVEAAWRYTIIASAGLTLSLFALLLLYRETGTLDAFTLAAHPPPLTGSLVLVVGLALVGYGTKVGLFPMHTWLPDAHSEAPSPVSALFSGVLLPTALYAFLRVYDVVSQPVPAALRDLVIVFGLVTALVAAFLLQQQRSFKRLLAYSSMENMGVATVGVGLGGLALYGALLLLVAHAFAKSSAFYSAGTVLRRLGTTQMSRVRDLRHRLPATGAAWALSGLAVTGTPPFGTFFGELFILSGAILDGQLAVAGVLLLALVVAFLGVNAQLGRMIFLEDPQGPSPRLSENLGETFLPWGNVLVALLLGLVSLPYLSEAIRAAAGAIPGGIP</sequence>
<dbReference type="GO" id="GO:0008137">
    <property type="term" value="F:NADH dehydrogenase (ubiquinone) activity"/>
    <property type="evidence" value="ECO:0007669"/>
    <property type="project" value="InterPro"/>
</dbReference>
<feature type="transmembrane region" description="Helical" evidence="7">
    <location>
        <begin position="196"/>
        <end position="217"/>
    </location>
</feature>
<dbReference type="EMBL" id="AUZY01010032">
    <property type="protein sequence ID" value="EQD40065.1"/>
    <property type="molecule type" value="Genomic_DNA"/>
</dbReference>
<evidence type="ECO:0000256" key="7">
    <source>
        <dbReference type="SAM" id="Phobius"/>
    </source>
</evidence>
<feature type="transmembrane region" description="Helical" evidence="7">
    <location>
        <begin position="262"/>
        <end position="283"/>
    </location>
</feature>
<evidence type="ECO:0000313" key="9">
    <source>
        <dbReference type="EMBL" id="EQD40065.1"/>
    </source>
</evidence>
<evidence type="ECO:0000256" key="3">
    <source>
        <dbReference type="ARBA" id="ARBA00022692"/>
    </source>
</evidence>
<evidence type="ECO:0000256" key="6">
    <source>
        <dbReference type="ARBA" id="ARBA00023136"/>
    </source>
</evidence>
<dbReference type="Pfam" id="PF00361">
    <property type="entry name" value="Proton_antipo_M"/>
    <property type="match status" value="1"/>
</dbReference>
<dbReference type="PANTHER" id="PTHR42682">
    <property type="entry name" value="HYDROGENASE-4 COMPONENT F"/>
    <property type="match status" value="1"/>
</dbReference>
<reference evidence="9" key="1">
    <citation type="submission" date="2013-08" db="EMBL/GenBank/DDBJ databases">
        <authorList>
            <person name="Mendez C."/>
            <person name="Richter M."/>
            <person name="Ferrer M."/>
            <person name="Sanchez J."/>
        </authorList>
    </citation>
    <scope>NUCLEOTIDE SEQUENCE</scope>
</reference>
<protein>
    <submittedName>
        <fullName evidence="9">NADH/Ubiquinone/plastoquinone (Complex I)</fullName>
    </submittedName>
</protein>